<dbReference type="InterPro" id="IPR011991">
    <property type="entry name" value="ArsR-like_HTH"/>
</dbReference>
<evidence type="ECO:0000256" key="1">
    <source>
        <dbReference type="ARBA" id="ARBA00023015"/>
    </source>
</evidence>
<feature type="domain" description="HTH arsR-type" evidence="5">
    <location>
        <begin position="6"/>
        <end position="100"/>
    </location>
</feature>
<evidence type="ECO:0000259" key="5">
    <source>
        <dbReference type="PROSITE" id="PS50987"/>
    </source>
</evidence>
<dbReference type="Proteomes" id="UP001501586">
    <property type="component" value="Unassembled WGS sequence"/>
</dbReference>
<keyword evidence="2" id="KW-0238">DNA-binding</keyword>
<dbReference type="PRINTS" id="PR00778">
    <property type="entry name" value="HTHARSR"/>
</dbReference>
<dbReference type="RefSeq" id="WP_236866744.1">
    <property type="nucleotide sequence ID" value="NZ_BAABAZ010000013.1"/>
</dbReference>
<feature type="domain" description="Rhodanese" evidence="4">
    <location>
        <begin position="136"/>
        <end position="225"/>
    </location>
</feature>
<dbReference type="InterPro" id="IPR001845">
    <property type="entry name" value="HTH_ArsR_DNA-bd_dom"/>
</dbReference>
<dbReference type="InterPro" id="IPR001307">
    <property type="entry name" value="Thiosulphate_STrfase_CS"/>
</dbReference>
<dbReference type="SMART" id="SM00450">
    <property type="entry name" value="RHOD"/>
    <property type="match status" value="1"/>
</dbReference>
<dbReference type="PANTHER" id="PTHR43132:SF8">
    <property type="entry name" value="HTH-TYPE TRANSCRIPTIONAL REGULATOR KMTR"/>
    <property type="match status" value="1"/>
</dbReference>
<evidence type="ECO:0000313" key="7">
    <source>
        <dbReference type="Proteomes" id="UP001501586"/>
    </source>
</evidence>
<dbReference type="Pfam" id="PF00581">
    <property type="entry name" value="Rhodanese"/>
    <property type="match status" value="1"/>
</dbReference>
<dbReference type="PROSITE" id="PS50206">
    <property type="entry name" value="RHODANESE_3"/>
    <property type="match status" value="1"/>
</dbReference>
<keyword evidence="3" id="KW-0804">Transcription</keyword>
<gene>
    <name evidence="6" type="ORF">GCM10022261_31570</name>
</gene>
<dbReference type="InterPro" id="IPR001763">
    <property type="entry name" value="Rhodanese-like_dom"/>
</dbReference>
<dbReference type="SMART" id="SM00418">
    <property type="entry name" value="HTH_ARSR"/>
    <property type="match status" value="1"/>
</dbReference>
<dbReference type="PROSITE" id="PS00380">
    <property type="entry name" value="RHODANESE_1"/>
    <property type="match status" value="1"/>
</dbReference>
<dbReference type="Gene3D" id="1.10.10.10">
    <property type="entry name" value="Winged helix-like DNA-binding domain superfamily/Winged helix DNA-binding domain"/>
    <property type="match status" value="1"/>
</dbReference>
<dbReference type="EMBL" id="BAABAZ010000013">
    <property type="protein sequence ID" value="GAA4285626.1"/>
    <property type="molecule type" value="Genomic_DNA"/>
</dbReference>
<reference evidence="7" key="1">
    <citation type="journal article" date="2019" name="Int. J. Syst. Evol. Microbiol.">
        <title>The Global Catalogue of Microorganisms (GCM) 10K type strain sequencing project: providing services to taxonomists for standard genome sequencing and annotation.</title>
        <authorList>
            <consortium name="The Broad Institute Genomics Platform"/>
            <consortium name="The Broad Institute Genome Sequencing Center for Infectious Disease"/>
            <person name="Wu L."/>
            <person name="Ma J."/>
        </authorList>
    </citation>
    <scope>NUCLEOTIDE SEQUENCE [LARGE SCALE GENOMIC DNA]</scope>
    <source>
        <strain evidence="7">JCM 17458</strain>
    </source>
</reference>
<dbReference type="InterPro" id="IPR036873">
    <property type="entry name" value="Rhodanese-like_dom_sf"/>
</dbReference>
<evidence type="ECO:0000256" key="3">
    <source>
        <dbReference type="ARBA" id="ARBA00023163"/>
    </source>
</evidence>
<dbReference type="CDD" id="cd00158">
    <property type="entry name" value="RHOD"/>
    <property type="match status" value="1"/>
</dbReference>
<dbReference type="Pfam" id="PF01022">
    <property type="entry name" value="HTH_5"/>
    <property type="match status" value="1"/>
</dbReference>
<comment type="caution">
    <text evidence="6">The sequence shown here is derived from an EMBL/GenBank/DDBJ whole genome shotgun (WGS) entry which is preliminary data.</text>
</comment>
<keyword evidence="1" id="KW-0805">Transcription regulation</keyword>
<sequence>MGDRQRKKELFNQLARVGKALGNGKRLELVDLLAQGERSVEHLAVVAGLGLSTASAHLQVLKQAGLVNTRKDGTRIFYTLAGLDVAGLYEQLRNVAVDRMAEAERARDDYLHGGRAPVPEAQEQELSREDLLARAADGAVTVLDVRPAEEFAAGHIPGAVSIPLEKLQQRLDELPPDQQVVAYCRGACCVLAYEAVELLHAHGRQARRLQDGMLEWRLAELPVTTGHAA</sequence>
<dbReference type="SUPFAM" id="SSF46785">
    <property type="entry name" value="Winged helix' DNA-binding domain"/>
    <property type="match status" value="1"/>
</dbReference>
<proteinExistence type="predicted"/>
<dbReference type="SUPFAM" id="SSF52821">
    <property type="entry name" value="Rhodanese/Cell cycle control phosphatase"/>
    <property type="match status" value="1"/>
</dbReference>
<dbReference type="PANTHER" id="PTHR43132">
    <property type="entry name" value="ARSENICAL RESISTANCE OPERON REPRESSOR ARSR-RELATED"/>
    <property type="match status" value="1"/>
</dbReference>
<dbReference type="InterPro" id="IPR036390">
    <property type="entry name" value="WH_DNA-bd_sf"/>
</dbReference>
<dbReference type="PROSITE" id="PS50987">
    <property type="entry name" value="HTH_ARSR_2"/>
    <property type="match status" value="1"/>
</dbReference>
<name>A0ABP8EP01_9MICO</name>
<dbReference type="CDD" id="cd00090">
    <property type="entry name" value="HTH_ARSR"/>
    <property type="match status" value="1"/>
</dbReference>
<dbReference type="InterPro" id="IPR051011">
    <property type="entry name" value="Metal_resp_trans_reg"/>
</dbReference>
<evidence type="ECO:0000313" key="6">
    <source>
        <dbReference type="EMBL" id="GAA4285626.1"/>
    </source>
</evidence>
<organism evidence="6 7">
    <name type="scientific">Brevibacterium daeguense</name>
    <dbReference type="NCBI Taxonomy" id="909936"/>
    <lineage>
        <taxon>Bacteria</taxon>
        <taxon>Bacillati</taxon>
        <taxon>Actinomycetota</taxon>
        <taxon>Actinomycetes</taxon>
        <taxon>Micrococcales</taxon>
        <taxon>Brevibacteriaceae</taxon>
        <taxon>Brevibacterium</taxon>
    </lineage>
</organism>
<keyword evidence="7" id="KW-1185">Reference proteome</keyword>
<dbReference type="NCBIfam" id="NF033788">
    <property type="entry name" value="HTH_metalloreg"/>
    <property type="match status" value="1"/>
</dbReference>
<evidence type="ECO:0000256" key="2">
    <source>
        <dbReference type="ARBA" id="ARBA00023125"/>
    </source>
</evidence>
<dbReference type="Gene3D" id="3.40.250.10">
    <property type="entry name" value="Rhodanese-like domain"/>
    <property type="match status" value="1"/>
</dbReference>
<dbReference type="InterPro" id="IPR036388">
    <property type="entry name" value="WH-like_DNA-bd_sf"/>
</dbReference>
<accession>A0ABP8EP01</accession>
<protein>
    <submittedName>
        <fullName evidence="6">Metalloregulator ArsR/SmtB family transcription factor</fullName>
    </submittedName>
</protein>
<evidence type="ECO:0000259" key="4">
    <source>
        <dbReference type="PROSITE" id="PS50206"/>
    </source>
</evidence>